<dbReference type="Proteomes" id="UP000176204">
    <property type="component" value="Chromosome I"/>
</dbReference>
<comment type="similarity">
    <text evidence="6">Belongs to the purine/pyrimidine phosphoribosyltransferase family. PyrE subfamily.</text>
</comment>
<feature type="binding site" description="in other chain" evidence="6">
    <location>
        <position position="107"/>
    </location>
    <ligand>
        <name>5-phospho-alpha-D-ribose 1-diphosphate</name>
        <dbReference type="ChEBI" id="CHEBI:58017"/>
        <note>ligand shared between dimeric partners</note>
    </ligand>
</feature>
<keyword evidence="9" id="KW-1185">Reference proteome</keyword>
<protein>
    <recommendedName>
        <fullName evidence="2 6">Orotate phosphoribosyltransferase</fullName>
        <shortName evidence="6">OPRT</shortName>
        <shortName evidence="6">OPRTase</shortName>
        <ecNumber evidence="2 6">2.4.2.10</ecNumber>
    </recommendedName>
</protein>
<dbReference type="InterPro" id="IPR004467">
    <property type="entry name" value="Or_phspho_trans_dom"/>
</dbReference>
<gene>
    <name evidence="6" type="primary">pyrE</name>
    <name evidence="8" type="ORF">PYTT_2534</name>
</gene>
<comment type="pathway">
    <text evidence="1 6">Pyrimidine metabolism; UMP biosynthesis via de novo pathway; UMP from orotate: step 1/2.</text>
</comment>
<reference evidence="9" key="1">
    <citation type="submission" date="2016-09" db="EMBL/GenBank/DDBJ databases">
        <authorList>
            <person name="Koehorst J."/>
        </authorList>
    </citation>
    <scope>NUCLEOTIDE SEQUENCE [LARGE SCALE GENOMIC DNA]</scope>
</reference>
<dbReference type="UniPathway" id="UPA00070">
    <property type="reaction ID" value="UER00119"/>
</dbReference>
<comment type="catalytic activity">
    <reaction evidence="6">
        <text>orotidine 5'-phosphate + diphosphate = orotate + 5-phospho-alpha-D-ribose 1-diphosphate</text>
        <dbReference type="Rhea" id="RHEA:10380"/>
        <dbReference type="ChEBI" id="CHEBI:30839"/>
        <dbReference type="ChEBI" id="CHEBI:33019"/>
        <dbReference type="ChEBI" id="CHEBI:57538"/>
        <dbReference type="ChEBI" id="CHEBI:58017"/>
        <dbReference type="EC" id="2.4.2.10"/>
    </reaction>
</comment>
<dbReference type="PANTHER" id="PTHR19278">
    <property type="entry name" value="OROTATE PHOSPHORIBOSYLTRANSFERASE"/>
    <property type="match status" value="1"/>
</dbReference>
<dbReference type="Gene3D" id="3.40.50.2020">
    <property type="match status" value="1"/>
</dbReference>
<keyword evidence="6" id="KW-0460">Magnesium</keyword>
<dbReference type="PANTHER" id="PTHR19278:SF9">
    <property type="entry name" value="URIDINE 5'-MONOPHOSPHATE SYNTHASE"/>
    <property type="match status" value="1"/>
</dbReference>
<feature type="binding site" evidence="6">
    <location>
        <position position="106"/>
    </location>
    <ligand>
        <name>5-phospho-alpha-D-ribose 1-diphosphate</name>
        <dbReference type="ChEBI" id="CHEBI:58017"/>
        <note>ligand shared between dimeric partners</note>
    </ligand>
</feature>
<evidence type="ECO:0000313" key="8">
    <source>
        <dbReference type="EMBL" id="SEI01033.1"/>
    </source>
</evidence>
<feature type="binding site" evidence="6">
    <location>
        <position position="110"/>
    </location>
    <ligand>
        <name>5-phospho-alpha-D-ribose 1-diphosphate</name>
        <dbReference type="ChEBI" id="CHEBI:58017"/>
        <note>ligand shared between dimeric partners</note>
    </ligand>
</feature>
<dbReference type="EC" id="2.4.2.10" evidence="2 6"/>
<dbReference type="GO" id="GO:0000287">
    <property type="term" value="F:magnesium ion binding"/>
    <property type="evidence" value="ECO:0007669"/>
    <property type="project" value="UniProtKB-UniRule"/>
</dbReference>
<dbReference type="EMBL" id="LT629973">
    <property type="protein sequence ID" value="SEI01033.1"/>
    <property type="molecule type" value="Genomic_DNA"/>
</dbReference>
<comment type="caution">
    <text evidence="6">Lacks conserved residue(s) required for the propagation of feature annotation.</text>
</comment>
<comment type="subunit">
    <text evidence="6">Homodimer.</text>
</comment>
<evidence type="ECO:0000256" key="5">
    <source>
        <dbReference type="ARBA" id="ARBA00022975"/>
    </source>
</evidence>
<dbReference type="SUPFAM" id="SSF53271">
    <property type="entry name" value="PRTase-like"/>
    <property type="match status" value="1"/>
</dbReference>
<feature type="binding site" evidence="6">
    <location>
        <position position="112"/>
    </location>
    <ligand>
        <name>5-phospho-alpha-D-ribose 1-diphosphate</name>
        <dbReference type="ChEBI" id="CHEBI:58017"/>
        <note>ligand shared between dimeric partners</note>
    </ligand>
</feature>
<sequence length="192" mass="20568">MNDAPKQELLDILLAKSIRTGHFVLASGKESDLYCDCRVTALDARGANLIGQVGWELVKKDILAQFPNVSSIGGMTMGADPISLAIGMYSSLDQTCGTTLNVFTVRKEAKDHGRGKRIEGNFESGQEIIVVDDVITTGGSTLKAIDAIEAEGGKVVAALVLVDREEGGREAIEARDIPVFPLFTRQSIFGSR</sequence>
<dbReference type="AlphaFoldDB" id="A0A1C7PCU4"/>
<comment type="cofactor">
    <cofactor evidence="6">
        <name>Mg(2+)</name>
        <dbReference type="ChEBI" id="CHEBI:18420"/>
    </cofactor>
</comment>
<feature type="binding site" evidence="6">
    <location>
        <position position="164"/>
    </location>
    <ligand>
        <name>orotate</name>
        <dbReference type="ChEBI" id="CHEBI:30839"/>
    </ligand>
</feature>
<evidence type="ECO:0000256" key="1">
    <source>
        <dbReference type="ARBA" id="ARBA00004889"/>
    </source>
</evidence>
<dbReference type="RefSeq" id="WP_067775031.1">
    <property type="nucleotide sequence ID" value="NZ_LIGX01000020.1"/>
</dbReference>
<evidence type="ECO:0000256" key="2">
    <source>
        <dbReference type="ARBA" id="ARBA00011971"/>
    </source>
</evidence>
<evidence type="ECO:0000256" key="4">
    <source>
        <dbReference type="ARBA" id="ARBA00022679"/>
    </source>
</evidence>
<dbReference type="InterPro" id="IPR023031">
    <property type="entry name" value="OPRT"/>
</dbReference>
<keyword evidence="4 6" id="KW-0808">Transferase</keyword>
<comment type="function">
    <text evidence="6">Catalyzes the transfer of a ribosyl phosphate group from 5-phosphoribose 1-diphosphate to orotate, leading to the formation of orotidine monophosphate (OMP).</text>
</comment>
<dbReference type="CDD" id="cd06223">
    <property type="entry name" value="PRTases_typeI"/>
    <property type="match status" value="1"/>
</dbReference>
<feature type="binding site" description="in other chain" evidence="6">
    <location>
        <begin position="132"/>
        <end position="140"/>
    </location>
    <ligand>
        <name>5-phospho-alpha-D-ribose 1-diphosphate</name>
        <dbReference type="ChEBI" id="CHEBI:58017"/>
        <note>ligand shared between dimeric partners</note>
    </ligand>
</feature>
<dbReference type="InterPro" id="IPR000836">
    <property type="entry name" value="PRTase_dom"/>
</dbReference>
<dbReference type="GO" id="GO:0004588">
    <property type="term" value="F:orotate phosphoribosyltransferase activity"/>
    <property type="evidence" value="ECO:0007669"/>
    <property type="project" value="UniProtKB-UniRule"/>
</dbReference>
<feature type="binding site" evidence="6">
    <location>
        <position position="136"/>
    </location>
    <ligand>
        <name>orotate</name>
        <dbReference type="ChEBI" id="CHEBI:30839"/>
    </ligand>
</feature>
<dbReference type="Pfam" id="PF00156">
    <property type="entry name" value="Pribosyltran"/>
    <property type="match status" value="1"/>
</dbReference>
<evidence type="ECO:0000256" key="3">
    <source>
        <dbReference type="ARBA" id="ARBA00022676"/>
    </source>
</evidence>
<proteinExistence type="inferred from homology"/>
<evidence type="ECO:0000259" key="7">
    <source>
        <dbReference type="Pfam" id="PF00156"/>
    </source>
</evidence>
<keyword evidence="3 6" id="KW-0328">Glycosyltransferase</keyword>
<keyword evidence="5 6" id="KW-0665">Pyrimidine biosynthesis</keyword>
<evidence type="ECO:0000313" key="9">
    <source>
        <dbReference type="Proteomes" id="UP000176204"/>
    </source>
</evidence>
<dbReference type="GO" id="GO:0044205">
    <property type="term" value="P:'de novo' UMP biosynthetic process"/>
    <property type="evidence" value="ECO:0007669"/>
    <property type="project" value="UniProtKB-UniRule"/>
</dbReference>
<dbReference type="OrthoDB" id="9802134at2"/>
<organism evidence="8 9">
    <name type="scientific">Akkermansia glycaniphila</name>
    <dbReference type="NCBI Taxonomy" id="1679444"/>
    <lineage>
        <taxon>Bacteria</taxon>
        <taxon>Pseudomonadati</taxon>
        <taxon>Verrucomicrobiota</taxon>
        <taxon>Verrucomicrobiia</taxon>
        <taxon>Verrucomicrobiales</taxon>
        <taxon>Akkermansiaceae</taxon>
        <taxon>Akkermansia</taxon>
    </lineage>
</organism>
<dbReference type="PATRIC" id="fig|1679444.3.peg.2736"/>
<dbReference type="GO" id="GO:0019856">
    <property type="term" value="P:pyrimidine nucleobase biosynthetic process"/>
    <property type="evidence" value="ECO:0007669"/>
    <property type="project" value="TreeGrafter"/>
</dbReference>
<dbReference type="HAMAP" id="MF_01208">
    <property type="entry name" value="PyrE"/>
    <property type="match status" value="1"/>
</dbReference>
<feature type="domain" description="Phosphoribosyltransferase" evidence="7">
    <location>
        <begin position="124"/>
        <end position="170"/>
    </location>
</feature>
<name>A0A1C7PCU4_9BACT</name>
<dbReference type="STRING" id="1679444.PYTT_2534"/>
<dbReference type="InterPro" id="IPR029057">
    <property type="entry name" value="PRTase-like"/>
</dbReference>
<evidence type="ECO:0000256" key="6">
    <source>
        <dbReference type="HAMAP-Rule" id="MF_01208"/>
    </source>
</evidence>
<accession>A0A1C7PCU4</accession>
<dbReference type="NCBIfam" id="TIGR00336">
    <property type="entry name" value="pyrE"/>
    <property type="match status" value="1"/>
</dbReference>
<dbReference type="KEGG" id="agl:PYTT_2534"/>